<reference evidence="15" key="1">
    <citation type="submission" date="2019-04" db="EMBL/GenBank/DDBJ databases">
        <title>Evolution of Biomass-Degrading Anaerobic Consortia Revealed by Metagenomics.</title>
        <authorList>
            <person name="Peng X."/>
        </authorList>
    </citation>
    <scope>NUCLEOTIDE SEQUENCE</scope>
    <source>
        <strain evidence="15">SIG551</strain>
    </source>
</reference>
<comment type="similarity">
    <text evidence="3">Belongs to the LuxS family.</text>
</comment>
<dbReference type="InterPro" id="IPR011249">
    <property type="entry name" value="Metalloenz_LuxS/M16"/>
</dbReference>
<dbReference type="GO" id="GO:0009372">
    <property type="term" value="P:quorum sensing"/>
    <property type="evidence" value="ECO:0007669"/>
    <property type="project" value="UniProtKB-KW"/>
</dbReference>
<comment type="catalytic activity">
    <reaction evidence="1">
        <text>S-(5-deoxy-D-ribos-5-yl)-L-homocysteine = (S)-4,5-dihydroxypentane-2,3-dione + L-homocysteine</text>
        <dbReference type="Rhea" id="RHEA:17753"/>
        <dbReference type="ChEBI" id="CHEBI:29484"/>
        <dbReference type="ChEBI" id="CHEBI:58195"/>
        <dbReference type="ChEBI" id="CHEBI:58199"/>
        <dbReference type="EC" id="4.4.1.21"/>
    </reaction>
</comment>
<dbReference type="InterPro" id="IPR003815">
    <property type="entry name" value="S-ribosylhomocysteinase"/>
</dbReference>
<comment type="subunit">
    <text evidence="4">Homodimer.</text>
</comment>
<comment type="function">
    <text evidence="12">Involved in the synthesis of autoinducer 2 (AI-2) which is secreted by bacteria and is used to communicate both the cell density and the metabolic potential of the environment. The regulation of gene expression in response to changes in cell density is called quorum sensing. Catalyzes the transformation of S-ribosylhomocysteine (RHC) to homocysteine (HC) and 4,5-dihydroxy-2,3-pentadione (DPD).</text>
</comment>
<proteinExistence type="inferred from homology"/>
<evidence type="ECO:0000256" key="13">
    <source>
        <dbReference type="ARBA" id="ARBA00030600"/>
    </source>
</evidence>
<evidence type="ECO:0000256" key="11">
    <source>
        <dbReference type="ARBA" id="ARBA00023239"/>
    </source>
</evidence>
<evidence type="ECO:0000256" key="10">
    <source>
        <dbReference type="ARBA" id="ARBA00023004"/>
    </source>
</evidence>
<dbReference type="AlphaFoldDB" id="A0A928KWG2"/>
<evidence type="ECO:0000256" key="7">
    <source>
        <dbReference type="ARBA" id="ARBA00022654"/>
    </source>
</evidence>
<evidence type="ECO:0000256" key="8">
    <source>
        <dbReference type="ARBA" id="ARBA00022723"/>
    </source>
</evidence>
<keyword evidence="7" id="KW-0673">Quorum sensing</keyword>
<keyword evidence="9" id="KW-0071">Autoinducer synthesis</keyword>
<evidence type="ECO:0000256" key="4">
    <source>
        <dbReference type="ARBA" id="ARBA00011738"/>
    </source>
</evidence>
<keyword evidence="8" id="KW-0479">Metal-binding</keyword>
<dbReference type="GO" id="GO:0043768">
    <property type="term" value="F:S-ribosylhomocysteine lyase activity"/>
    <property type="evidence" value="ECO:0007669"/>
    <property type="project" value="UniProtKB-EC"/>
</dbReference>
<evidence type="ECO:0000256" key="3">
    <source>
        <dbReference type="ARBA" id="ARBA00007311"/>
    </source>
</evidence>
<dbReference type="PANTHER" id="PTHR35799:SF1">
    <property type="entry name" value="S-RIBOSYLHOMOCYSTEINE LYASE"/>
    <property type="match status" value="1"/>
</dbReference>
<comment type="caution">
    <text evidence="15">The sequence shown here is derived from an EMBL/GenBank/DDBJ whole genome shotgun (WGS) entry which is preliminary data.</text>
</comment>
<evidence type="ECO:0000313" key="15">
    <source>
        <dbReference type="EMBL" id="MBE6832884.1"/>
    </source>
</evidence>
<organism evidence="15 16">
    <name type="scientific">Faecalispora sporosphaeroides</name>
    <dbReference type="NCBI Taxonomy" id="1549"/>
    <lineage>
        <taxon>Bacteria</taxon>
        <taxon>Bacillati</taxon>
        <taxon>Bacillota</taxon>
        <taxon>Clostridia</taxon>
        <taxon>Eubacteriales</taxon>
        <taxon>Oscillospiraceae</taxon>
        <taxon>Faecalispora</taxon>
    </lineage>
</organism>
<evidence type="ECO:0000256" key="6">
    <source>
        <dbReference type="ARBA" id="ARBA00015130"/>
    </source>
</evidence>
<dbReference type="PRINTS" id="PR01487">
    <property type="entry name" value="LUXSPROTEIN"/>
</dbReference>
<name>A0A928KWG2_9FIRM</name>
<dbReference type="InterPro" id="IPR037005">
    <property type="entry name" value="LuxS_sf"/>
</dbReference>
<evidence type="ECO:0000256" key="14">
    <source>
        <dbReference type="ARBA" id="ARBA00031777"/>
    </source>
</evidence>
<dbReference type="PANTHER" id="PTHR35799">
    <property type="entry name" value="S-RIBOSYLHOMOCYSTEINE LYASE"/>
    <property type="match status" value="1"/>
</dbReference>
<evidence type="ECO:0000256" key="9">
    <source>
        <dbReference type="ARBA" id="ARBA00022929"/>
    </source>
</evidence>
<evidence type="ECO:0000256" key="2">
    <source>
        <dbReference type="ARBA" id="ARBA00001962"/>
    </source>
</evidence>
<evidence type="ECO:0000256" key="5">
    <source>
        <dbReference type="ARBA" id="ARBA00012240"/>
    </source>
</evidence>
<dbReference type="NCBIfam" id="NF002604">
    <property type="entry name" value="PRK02260.1-4"/>
    <property type="match status" value="1"/>
</dbReference>
<evidence type="ECO:0000256" key="1">
    <source>
        <dbReference type="ARBA" id="ARBA00000297"/>
    </source>
</evidence>
<evidence type="ECO:0000313" key="16">
    <source>
        <dbReference type="Proteomes" id="UP000754750"/>
    </source>
</evidence>
<keyword evidence="10" id="KW-0408">Iron</keyword>
<dbReference type="GO" id="GO:0005506">
    <property type="term" value="F:iron ion binding"/>
    <property type="evidence" value="ECO:0007669"/>
    <property type="project" value="InterPro"/>
</dbReference>
<comment type="cofactor">
    <cofactor evidence="2">
        <name>Fe cation</name>
        <dbReference type="ChEBI" id="CHEBI:24875"/>
    </cofactor>
</comment>
<dbReference type="Proteomes" id="UP000754750">
    <property type="component" value="Unassembled WGS sequence"/>
</dbReference>
<sequence length="152" mass="17212">MDKIASFQINHDILTPGIYLSRVDGDITTYDIRLRKPNVPPFLSNPAMHTIEHLFATMARNSAFRDQIIYFGPMGCRTGFYFLVRDMKHSDAIALMKDIFARIADYSGEVPGCTSAECGNYLEHDLKEAKQEATAFLPVISDWTEQLLSYPV</sequence>
<gene>
    <name evidence="15" type="ORF">E7512_04760</name>
</gene>
<dbReference type="RefSeq" id="WP_020071692.1">
    <property type="nucleotide sequence ID" value="NZ_JBKWRC010000001.1"/>
</dbReference>
<keyword evidence="11 15" id="KW-0456">Lyase</keyword>
<evidence type="ECO:0000256" key="12">
    <source>
        <dbReference type="ARBA" id="ARBA00024654"/>
    </source>
</evidence>
<dbReference type="EC" id="4.4.1.21" evidence="5"/>
<accession>A0A928KWG2</accession>
<protein>
    <recommendedName>
        <fullName evidence="6">S-ribosylhomocysteine lyase</fullName>
        <ecNumber evidence="5">4.4.1.21</ecNumber>
    </recommendedName>
    <alternativeName>
        <fullName evidence="13">AI-2 synthesis protein</fullName>
    </alternativeName>
    <alternativeName>
        <fullName evidence="14">Autoinducer-2 production protein LuxS</fullName>
    </alternativeName>
</protein>
<dbReference type="Gene3D" id="3.30.1360.80">
    <property type="entry name" value="S-ribosylhomocysteinase (LuxS)"/>
    <property type="match status" value="1"/>
</dbReference>
<dbReference type="SUPFAM" id="SSF63411">
    <property type="entry name" value="LuxS/MPP-like metallohydrolase"/>
    <property type="match status" value="1"/>
</dbReference>
<dbReference type="Pfam" id="PF02664">
    <property type="entry name" value="LuxS"/>
    <property type="match status" value="1"/>
</dbReference>
<dbReference type="EMBL" id="SVNY01000002">
    <property type="protein sequence ID" value="MBE6832884.1"/>
    <property type="molecule type" value="Genomic_DNA"/>
</dbReference>